<organism evidence="1 2">
    <name type="scientific">Yersinia enterocolitica subsp. palearctica serotype O:3 (strain DSM 13030 / CIP 106945 / Y11)</name>
    <dbReference type="NCBI Taxonomy" id="930944"/>
    <lineage>
        <taxon>Bacteria</taxon>
        <taxon>Pseudomonadati</taxon>
        <taxon>Pseudomonadota</taxon>
        <taxon>Gammaproteobacteria</taxon>
        <taxon>Enterobacterales</taxon>
        <taxon>Yersiniaceae</taxon>
        <taxon>Yersinia</taxon>
    </lineage>
</organism>
<proteinExistence type="predicted"/>
<accession>A0A0H3NPE3</accession>
<dbReference type="PATRIC" id="fig|930944.6.peg.1136"/>
<gene>
    <name evidence="1" type="ordered locus">Y11_11461</name>
</gene>
<sequence>MYNLFIMTSALHLRNFCNFMTAFTICSALDLYQNNVVWYDEHTKLLIFIATERQKIWL</sequence>
<dbReference type="KEGG" id="yey:Y11_11461"/>
<dbReference type="HOGENOM" id="CLU_2978331_0_0_6"/>
<evidence type="ECO:0000313" key="1">
    <source>
        <dbReference type="EMBL" id="CBY27035.1"/>
    </source>
</evidence>
<evidence type="ECO:0000313" key="2">
    <source>
        <dbReference type="Proteomes" id="UP000008084"/>
    </source>
</evidence>
<name>A0A0H3NPE3_YERE1</name>
<dbReference type="EMBL" id="FR729477">
    <property type="protein sequence ID" value="CBY27035.1"/>
    <property type="molecule type" value="Genomic_DNA"/>
</dbReference>
<dbReference type="AlphaFoldDB" id="A0A0H3NPE3"/>
<protein>
    <submittedName>
        <fullName evidence="1">Uncharacterized protein</fullName>
    </submittedName>
</protein>
<dbReference type="Proteomes" id="UP000008084">
    <property type="component" value="Chromosome"/>
</dbReference>
<reference evidence="1 2" key="1">
    <citation type="journal article" date="2011" name="J. Bacteriol.">
        <title>Complete genome sequence of Yersinia enterocolitica subsp. palearctica serogroup O:3.</title>
        <authorList>
            <person name="Batzilla J."/>
            <person name="Hoper D."/>
            <person name="Antonenka U."/>
            <person name="Heesemann J."/>
            <person name="Rakin A."/>
        </authorList>
    </citation>
    <scope>NUCLEOTIDE SEQUENCE [LARGE SCALE GENOMIC DNA]</scope>
    <source>
        <strain evidence="2">DSM 13030 / CIP 106945 / Y11</strain>
    </source>
</reference>